<sequence>MEFCSICATVLEAEQVLFPLQAVNSSLAGIIRTNRLERQ</sequence>
<keyword evidence="2" id="KW-1185">Reference proteome</keyword>
<organism evidence="1 2">
    <name type="scientific">Deinococcus hopiensis KR-140</name>
    <dbReference type="NCBI Taxonomy" id="695939"/>
    <lineage>
        <taxon>Bacteria</taxon>
        <taxon>Thermotogati</taxon>
        <taxon>Deinococcota</taxon>
        <taxon>Deinococci</taxon>
        <taxon>Deinococcales</taxon>
        <taxon>Deinococcaceae</taxon>
        <taxon>Deinococcus</taxon>
    </lineage>
</organism>
<evidence type="ECO:0000313" key="2">
    <source>
        <dbReference type="Proteomes" id="UP000192582"/>
    </source>
</evidence>
<gene>
    <name evidence="1" type="ORF">SAMN00790413_05259</name>
</gene>
<accession>A0A1W1UUF5</accession>
<evidence type="ECO:0000313" key="1">
    <source>
        <dbReference type="EMBL" id="SMB84727.1"/>
    </source>
</evidence>
<name>A0A1W1UUF5_9DEIO</name>
<dbReference type="EMBL" id="FWWU01000007">
    <property type="protein sequence ID" value="SMB84727.1"/>
    <property type="molecule type" value="Genomic_DNA"/>
</dbReference>
<proteinExistence type="predicted"/>
<dbReference type="Proteomes" id="UP000192582">
    <property type="component" value="Unassembled WGS sequence"/>
</dbReference>
<dbReference type="AlphaFoldDB" id="A0A1W1UUF5"/>
<reference evidence="1 2" key="1">
    <citation type="submission" date="2017-04" db="EMBL/GenBank/DDBJ databases">
        <authorList>
            <person name="Afonso C.L."/>
            <person name="Miller P.J."/>
            <person name="Scott M.A."/>
            <person name="Spackman E."/>
            <person name="Goraichik I."/>
            <person name="Dimitrov K.M."/>
            <person name="Suarez D.L."/>
            <person name="Swayne D.E."/>
        </authorList>
    </citation>
    <scope>NUCLEOTIDE SEQUENCE [LARGE SCALE GENOMIC DNA]</scope>
    <source>
        <strain evidence="1 2">KR-140</strain>
    </source>
</reference>
<protein>
    <submittedName>
        <fullName evidence="1">Uncharacterized protein</fullName>
    </submittedName>
</protein>